<keyword evidence="1" id="KW-0645">Protease</keyword>
<keyword evidence="5" id="KW-0255">Endonuclease</keyword>
<dbReference type="CDD" id="cd01647">
    <property type="entry name" value="RT_LTR"/>
    <property type="match status" value="1"/>
</dbReference>
<reference evidence="11" key="2">
    <citation type="submission" date="2021-08" db="EMBL/GenBank/DDBJ databases">
        <authorList>
            <person name="Eriksson T."/>
        </authorList>
    </citation>
    <scope>NUCLEOTIDE SEQUENCE</scope>
    <source>
        <strain evidence="11">Stoneville</strain>
        <tissue evidence="11">Whole head</tissue>
    </source>
</reference>
<dbReference type="InterPro" id="IPR001969">
    <property type="entry name" value="Aspartic_peptidase_AS"/>
</dbReference>
<dbReference type="GO" id="GO:0003964">
    <property type="term" value="F:RNA-directed DNA polymerase activity"/>
    <property type="evidence" value="ECO:0007669"/>
    <property type="project" value="UniProtKB-KW"/>
</dbReference>
<evidence type="ECO:0000256" key="5">
    <source>
        <dbReference type="ARBA" id="ARBA00022759"/>
    </source>
</evidence>
<keyword evidence="7" id="KW-0695">RNA-directed DNA polymerase</keyword>
<reference evidence="11" key="1">
    <citation type="journal article" date="2020" name="J Insects Food Feed">
        <title>The yellow mealworm (Tenebrio molitor) genome: a resource for the emerging insects as food and feed industry.</title>
        <authorList>
            <person name="Eriksson T."/>
            <person name="Andere A."/>
            <person name="Kelstrup H."/>
            <person name="Emery V."/>
            <person name="Picard C."/>
        </authorList>
    </citation>
    <scope>NUCLEOTIDE SEQUENCE</scope>
    <source>
        <strain evidence="11">Stoneville</strain>
        <tissue evidence="11">Whole head</tissue>
    </source>
</reference>
<evidence type="ECO:0000256" key="1">
    <source>
        <dbReference type="ARBA" id="ARBA00022670"/>
    </source>
</evidence>
<feature type="compositionally biased region" description="Polar residues" evidence="8">
    <location>
        <begin position="746"/>
        <end position="762"/>
    </location>
</feature>
<keyword evidence="12" id="KW-1185">Reference proteome</keyword>
<feature type="region of interest" description="Disordered" evidence="8">
    <location>
        <begin position="1062"/>
        <end position="1086"/>
    </location>
</feature>
<dbReference type="PANTHER" id="PTHR37984:SF5">
    <property type="entry name" value="PROTEIN NYNRIN-LIKE"/>
    <property type="match status" value="1"/>
</dbReference>
<dbReference type="Pfam" id="PF00077">
    <property type="entry name" value="RVP"/>
    <property type="match status" value="1"/>
</dbReference>
<dbReference type="InterPro" id="IPR050951">
    <property type="entry name" value="Retrovirus_Pol_polyprotein"/>
</dbReference>
<accession>A0A8J6HLP0</accession>
<organism evidence="11 12">
    <name type="scientific">Tenebrio molitor</name>
    <name type="common">Yellow mealworm beetle</name>
    <dbReference type="NCBI Taxonomy" id="7067"/>
    <lineage>
        <taxon>Eukaryota</taxon>
        <taxon>Metazoa</taxon>
        <taxon>Ecdysozoa</taxon>
        <taxon>Arthropoda</taxon>
        <taxon>Hexapoda</taxon>
        <taxon>Insecta</taxon>
        <taxon>Pterygota</taxon>
        <taxon>Neoptera</taxon>
        <taxon>Endopterygota</taxon>
        <taxon>Coleoptera</taxon>
        <taxon>Polyphaga</taxon>
        <taxon>Cucujiformia</taxon>
        <taxon>Tenebrionidae</taxon>
        <taxon>Tenebrio</taxon>
    </lineage>
</organism>
<proteinExistence type="predicted"/>
<dbReference type="Pfam" id="PF03372">
    <property type="entry name" value="Exo_endo_phos"/>
    <property type="match status" value="1"/>
</dbReference>
<dbReference type="GO" id="GO:0004190">
    <property type="term" value="F:aspartic-type endopeptidase activity"/>
    <property type="evidence" value="ECO:0007669"/>
    <property type="project" value="InterPro"/>
</dbReference>
<dbReference type="SUPFAM" id="SSF50630">
    <property type="entry name" value="Acid proteases"/>
    <property type="match status" value="1"/>
</dbReference>
<dbReference type="PROSITE" id="PS00141">
    <property type="entry name" value="ASP_PROTEASE"/>
    <property type="match status" value="1"/>
</dbReference>
<dbReference type="PANTHER" id="PTHR37984">
    <property type="entry name" value="PROTEIN CBG26694"/>
    <property type="match status" value="1"/>
</dbReference>
<dbReference type="Pfam" id="PF13843">
    <property type="entry name" value="DDE_Tnp_1_7"/>
    <property type="match status" value="1"/>
</dbReference>
<sequence>MEDRGRHRIGISQNQLHIKADVAPQKYNGTEGLLQENARRMVALPVLNYHVFRHRNLENRNDLRKITIRDEQQQKIGDDEEVANYFGEHFSSVAQTTIGKHFTGDPPHRCKDELPFRLVDMSVEELYREIEDFEIVEPIPSEPESEVEESDTEEATYFENQPEICMSESDDDSDSESDLPLASLIRKADTQEKCLGSRVINHLTCHLRGKDHLLYFDNFFCNVPLMEDLKRKGIHAVATVNISRRYLPKFKPDKTMNRGEYQWFTSNTDLAAIKWKDKSQFEEEVGGASRNVRTVEHEEAVLNVFEEDGTRSIGTVSREMGLSKSSVQRVLADNRRHPYHYTRVQHLLPEDYPIRREFCLCMMVFHHILAETFGKLWITNIHSAGSVEEDRIIGLPGLGQNPSVEGGQNALKEEHDIQTIKVYKMRGTNRPKCLVITDKTITQNQLEIQARTLLNTRIEWTRHTNNKFITQCYRCQRWDHATSNCNSKPRCLKCAQEHFTYQHQGPIPKEELKCANCKENHAANDSRCSVYKSRMEHLGNEVGKTNNKTFVPAPAPTTNPWNKDSSNSQINAHKKKTETGPAPQQSREKLTEAQTPDTASATSLFAGLFAELRRLNEQINIKELTSTIFKFNLIIVTWNANGVGNKLGSLTDFLETHKVDVMAISETKLTPTDKFSIRNYATYRRDRPNAVNAGGVALLIHKDIPHQKINSPPGSTIETIGIKLISGTHIDTVRRRQTPNVPRLEQSWSTRANSEPTNQSRRTAGRKCWNAIGRPTKVDDRAPVRSPGPINMGHFAAFWSAEKAISLSGSNNIKLKRTQPRASKEATLWSGQGHRANRTNPRVRTQRRHPRCEPPTLPEFSGLDHEDPKAFLEECKTKLANTDATLWREKVATRFRDAAAEWWGFNAPFARSFQDLEKDLVGKYDSPAIKQKLINEFHGTRQADGESAVSFLAKKRLLSNRIYPDMTDEELTKLCRLLLNDEGHRDRAILSKEKTIKPTKTATPQALPRCRYCPERHFHSDCPELERLRDAAAGPRSLGVPAEKQPAHRIAAYIFTEASPSSVTKQAKSRTSPDLTKDNQEDKENLDAKEVPIQEPLRETANFCYTTKQVAIDNWKFAKMEQLTQVLADTLQAIRQSAGRSSLPTTTVEIPRFDPLQEDNGAVKWCEEVDKLAETFQWTGCELLARATSGLTGEAKTWFLSWQPEAKSWENLKTELCNLYPPKKNLSERFRKAGLYTSENATSYCEYARQKILLSRALNFNLSERTMLELVVGDITNAQVKIAAFNNKVETIADLLTLLSQYELTTAAESSSAKRTKNESKPFGKNVNCSFCGKAGHFVNRCFLKQRREKQSGPANVRCFSVKLDDEFCTEFIIQGMKVNCLIDTGAECSLISSRVAKKLVCHLEPDFTMLRGIGGTLVPTLYKTTLRIEREGTAFMINFYVVEHSLLKLDAILGRDLLTYKGVKICSDSRGTQIYLDDHVKVEPKVVQVCSVSDDLINTPLKNGEADLLRKLLSKFSNYITTGNSVAAITAELEIKLKADKIICYNPYRMPLCEREKVKTIVDDLLKNGIIRESTSPFASPVLLVHKKDGGSRLCVDYRALNEITVKDRFPLPRIDDQIDQLGRAKYFTTLDMAAGFHQIPVAENSVEKTAFVTPDGHYEYLRVPFGLSNAPAVFQRAICKALGKAERS</sequence>
<evidence type="ECO:0000313" key="11">
    <source>
        <dbReference type="EMBL" id="KAH0816915.1"/>
    </source>
</evidence>
<dbReference type="EMBL" id="JABDTM020020724">
    <property type="protein sequence ID" value="KAH0816915.1"/>
    <property type="molecule type" value="Genomic_DNA"/>
</dbReference>
<feature type="region of interest" description="Disordered" evidence="8">
    <location>
        <begin position="816"/>
        <end position="860"/>
    </location>
</feature>
<dbReference type="InterPro" id="IPR001995">
    <property type="entry name" value="Peptidase_A2_cat"/>
</dbReference>
<feature type="domain" description="Reverse transcriptase" evidence="10">
    <location>
        <begin position="1567"/>
        <end position="1690"/>
    </location>
</feature>
<dbReference type="InterPro" id="IPR036691">
    <property type="entry name" value="Endo/exonu/phosph_ase_sf"/>
</dbReference>
<evidence type="ECO:0000256" key="4">
    <source>
        <dbReference type="ARBA" id="ARBA00022722"/>
    </source>
</evidence>
<gene>
    <name evidence="11" type="ORF">GEV33_005876</name>
</gene>
<keyword evidence="2" id="KW-0808">Transferase</keyword>
<feature type="region of interest" description="Disordered" evidence="8">
    <location>
        <begin position="738"/>
        <end position="764"/>
    </location>
</feature>
<evidence type="ECO:0000256" key="6">
    <source>
        <dbReference type="ARBA" id="ARBA00022801"/>
    </source>
</evidence>
<feature type="compositionally biased region" description="Basic and acidic residues" evidence="8">
    <location>
        <begin position="1075"/>
        <end position="1086"/>
    </location>
</feature>
<dbReference type="InterPro" id="IPR021109">
    <property type="entry name" value="Peptidase_aspartic_dom_sf"/>
</dbReference>
<feature type="region of interest" description="Disordered" evidence="8">
    <location>
        <begin position="541"/>
        <end position="598"/>
    </location>
</feature>
<dbReference type="SUPFAM" id="SSF56219">
    <property type="entry name" value="DNase I-like"/>
    <property type="match status" value="1"/>
</dbReference>
<dbReference type="GO" id="GO:0004519">
    <property type="term" value="F:endonuclease activity"/>
    <property type="evidence" value="ECO:0007669"/>
    <property type="project" value="UniProtKB-KW"/>
</dbReference>
<dbReference type="CDD" id="cd00303">
    <property type="entry name" value="retropepsin_like"/>
    <property type="match status" value="1"/>
</dbReference>
<evidence type="ECO:0000313" key="12">
    <source>
        <dbReference type="Proteomes" id="UP000719412"/>
    </source>
</evidence>
<dbReference type="SUPFAM" id="SSF56672">
    <property type="entry name" value="DNA/RNA polymerases"/>
    <property type="match status" value="1"/>
</dbReference>
<dbReference type="InterPro" id="IPR018061">
    <property type="entry name" value="Retropepsins"/>
</dbReference>
<dbReference type="PROSITE" id="PS50878">
    <property type="entry name" value="RT_POL"/>
    <property type="match status" value="1"/>
</dbReference>
<feature type="domain" description="Peptidase A2" evidence="9">
    <location>
        <begin position="1379"/>
        <end position="1458"/>
    </location>
</feature>
<evidence type="ECO:0000256" key="7">
    <source>
        <dbReference type="ARBA" id="ARBA00022918"/>
    </source>
</evidence>
<evidence type="ECO:0000256" key="8">
    <source>
        <dbReference type="SAM" id="MobiDB-lite"/>
    </source>
</evidence>
<dbReference type="Gene3D" id="3.60.10.10">
    <property type="entry name" value="Endonuclease/exonuclease/phosphatase"/>
    <property type="match status" value="1"/>
</dbReference>
<dbReference type="FunFam" id="3.10.10.10:FF:000007">
    <property type="entry name" value="Retrovirus-related Pol polyprotein from transposon 17.6-like Protein"/>
    <property type="match status" value="1"/>
</dbReference>
<feature type="compositionally biased region" description="Polar residues" evidence="8">
    <location>
        <begin position="556"/>
        <end position="571"/>
    </location>
</feature>
<dbReference type="InterPro" id="IPR029526">
    <property type="entry name" value="PGBD"/>
</dbReference>
<evidence type="ECO:0000259" key="10">
    <source>
        <dbReference type="PROSITE" id="PS50878"/>
    </source>
</evidence>
<feature type="compositionally biased region" description="Polar residues" evidence="8">
    <location>
        <begin position="1062"/>
        <end position="1074"/>
    </location>
</feature>
<keyword evidence="3" id="KW-0548">Nucleotidyltransferase</keyword>
<keyword evidence="6" id="KW-0378">Hydrolase</keyword>
<dbReference type="Gene3D" id="2.40.70.10">
    <property type="entry name" value="Acid Proteases"/>
    <property type="match status" value="1"/>
</dbReference>
<dbReference type="Gene3D" id="3.30.70.270">
    <property type="match status" value="1"/>
</dbReference>
<dbReference type="InterPro" id="IPR000477">
    <property type="entry name" value="RT_dom"/>
</dbReference>
<dbReference type="Gene3D" id="3.10.10.10">
    <property type="entry name" value="HIV Type 1 Reverse Transcriptase, subunit A, domain 1"/>
    <property type="match status" value="1"/>
</dbReference>
<protein>
    <submittedName>
        <fullName evidence="11">Uncharacterized protein</fullName>
    </submittedName>
</protein>
<evidence type="ECO:0000256" key="3">
    <source>
        <dbReference type="ARBA" id="ARBA00022695"/>
    </source>
</evidence>
<evidence type="ECO:0000259" key="9">
    <source>
        <dbReference type="PROSITE" id="PS50175"/>
    </source>
</evidence>
<dbReference type="Pfam" id="PF00078">
    <property type="entry name" value="RVT_1"/>
    <property type="match status" value="1"/>
</dbReference>
<name>A0A8J6HLP0_TENMO</name>
<dbReference type="PROSITE" id="PS50175">
    <property type="entry name" value="ASP_PROT_RETROV"/>
    <property type="match status" value="1"/>
</dbReference>
<keyword evidence="4" id="KW-0540">Nuclease</keyword>
<dbReference type="Proteomes" id="UP000719412">
    <property type="component" value="Unassembled WGS sequence"/>
</dbReference>
<evidence type="ECO:0000256" key="2">
    <source>
        <dbReference type="ARBA" id="ARBA00022679"/>
    </source>
</evidence>
<dbReference type="GO" id="GO:0006508">
    <property type="term" value="P:proteolysis"/>
    <property type="evidence" value="ECO:0007669"/>
    <property type="project" value="UniProtKB-KW"/>
</dbReference>
<dbReference type="InterPro" id="IPR043502">
    <property type="entry name" value="DNA/RNA_pol_sf"/>
</dbReference>
<dbReference type="InterPro" id="IPR005135">
    <property type="entry name" value="Endo/exonuclease/phosphatase"/>
</dbReference>
<comment type="caution">
    <text evidence="11">The sequence shown here is derived from an EMBL/GenBank/DDBJ whole genome shotgun (WGS) entry which is preliminary data.</text>
</comment>
<dbReference type="InterPro" id="IPR043128">
    <property type="entry name" value="Rev_trsase/Diguanyl_cyclase"/>
</dbReference>